<evidence type="ECO:0000313" key="8">
    <source>
        <dbReference type="Proteomes" id="UP000516316"/>
    </source>
</evidence>
<reference evidence="7 8" key="1">
    <citation type="submission" date="2020-09" db="EMBL/GenBank/DDBJ databases">
        <title>The Genome Sequence of Pseudomonas chlororaphis strain Qlu-1 - A phenazine-derivative-producing strain.</title>
        <authorList>
            <person name="Li L."/>
            <person name="Liu K."/>
        </authorList>
    </citation>
    <scope>NUCLEOTIDE SEQUENCE [LARGE SCALE GENOMIC DNA]</scope>
    <source>
        <strain evidence="8">qlu-1</strain>
    </source>
</reference>
<feature type="domain" description="Peptidase metallopeptidase" evidence="6">
    <location>
        <begin position="38"/>
        <end position="205"/>
    </location>
</feature>
<keyword evidence="4" id="KW-0862">Zinc</keyword>
<evidence type="ECO:0000256" key="4">
    <source>
        <dbReference type="ARBA" id="ARBA00022833"/>
    </source>
</evidence>
<dbReference type="InterPro" id="IPR001818">
    <property type="entry name" value="Pept_M10_metallopeptidase"/>
</dbReference>
<name>A0AAP9W7K9_9PSED</name>
<evidence type="ECO:0000256" key="2">
    <source>
        <dbReference type="ARBA" id="ARBA00022723"/>
    </source>
</evidence>
<evidence type="ECO:0000256" key="3">
    <source>
        <dbReference type="ARBA" id="ARBA00022801"/>
    </source>
</evidence>
<dbReference type="SMART" id="SM00235">
    <property type="entry name" value="ZnMc"/>
    <property type="match status" value="1"/>
</dbReference>
<dbReference type="AlphaFoldDB" id="A0AAP9W7K9"/>
<accession>A0AAP9W7K9</accession>
<organism evidence="7 8">
    <name type="scientific">Pseudomonas chlororaphis</name>
    <dbReference type="NCBI Taxonomy" id="587753"/>
    <lineage>
        <taxon>Bacteria</taxon>
        <taxon>Pseudomonadati</taxon>
        <taxon>Pseudomonadota</taxon>
        <taxon>Gammaproteobacteria</taxon>
        <taxon>Pseudomonadales</taxon>
        <taxon>Pseudomonadaceae</taxon>
        <taxon>Pseudomonas</taxon>
    </lineage>
</organism>
<keyword evidence="2" id="KW-0479">Metal-binding</keyword>
<dbReference type="SUPFAM" id="SSF55486">
    <property type="entry name" value="Metalloproteases ('zincins'), catalytic domain"/>
    <property type="match status" value="1"/>
</dbReference>
<keyword evidence="3" id="KW-0378">Hydrolase</keyword>
<dbReference type="GO" id="GO:0031012">
    <property type="term" value="C:extracellular matrix"/>
    <property type="evidence" value="ECO:0007669"/>
    <property type="project" value="InterPro"/>
</dbReference>
<sequence length="229" mass="26298">MHRYGEGLSILCCTEKRGYRTPDNRKPVEIVLDASDGFIPLWEINRTLHYRFHEGSMRYFQTPDKAKSAIRTLFAEAVFAWGDSAPILFREDTDTYDFEIYMNQTDDGSDQTGYVLASAFFPGSGRDKLTLYPKMFQLDREEQIETLVHEIGHVFGLRHFFAADLESAWPAVIYGEHNKFSIMNYGDDSKLTEADCKDLKALYSQVWSGALQKINGTPIVQVKPYHDLK</sequence>
<dbReference type="InterPro" id="IPR024079">
    <property type="entry name" value="MetalloPept_cat_dom_sf"/>
</dbReference>
<dbReference type="PANTHER" id="PTHR10201:SF323">
    <property type="entry name" value="MATRIX METALLOPROTEINASE-21"/>
    <property type="match status" value="1"/>
</dbReference>
<evidence type="ECO:0000256" key="1">
    <source>
        <dbReference type="ARBA" id="ARBA00022670"/>
    </source>
</evidence>
<dbReference type="EMBL" id="CP061079">
    <property type="protein sequence ID" value="QNR50948.1"/>
    <property type="molecule type" value="Genomic_DNA"/>
</dbReference>
<dbReference type="PANTHER" id="PTHR10201">
    <property type="entry name" value="MATRIX METALLOPROTEINASE"/>
    <property type="match status" value="1"/>
</dbReference>
<dbReference type="Pfam" id="PF00413">
    <property type="entry name" value="Peptidase_M10"/>
    <property type="match status" value="1"/>
</dbReference>
<keyword evidence="1" id="KW-0645">Protease</keyword>
<gene>
    <name evidence="7" type="ORF">HLB40_19690</name>
</gene>
<evidence type="ECO:0000259" key="6">
    <source>
        <dbReference type="SMART" id="SM00235"/>
    </source>
</evidence>
<keyword evidence="5 7" id="KW-0482">Metalloprotease</keyword>
<dbReference type="GO" id="GO:0004222">
    <property type="term" value="F:metalloendopeptidase activity"/>
    <property type="evidence" value="ECO:0007669"/>
    <property type="project" value="InterPro"/>
</dbReference>
<dbReference type="InterPro" id="IPR006026">
    <property type="entry name" value="Peptidase_Metallo"/>
</dbReference>
<protein>
    <submittedName>
        <fullName evidence="7">Matrixin family metalloprotease</fullName>
    </submittedName>
</protein>
<evidence type="ECO:0000256" key="5">
    <source>
        <dbReference type="ARBA" id="ARBA00023049"/>
    </source>
</evidence>
<dbReference type="Gene3D" id="3.40.390.10">
    <property type="entry name" value="Collagenase (Catalytic Domain)"/>
    <property type="match status" value="1"/>
</dbReference>
<dbReference type="CDD" id="cd04268">
    <property type="entry name" value="ZnMc_MMP_like"/>
    <property type="match status" value="1"/>
</dbReference>
<dbReference type="GO" id="GO:0006508">
    <property type="term" value="P:proteolysis"/>
    <property type="evidence" value="ECO:0007669"/>
    <property type="project" value="UniProtKB-KW"/>
</dbReference>
<dbReference type="GO" id="GO:0008270">
    <property type="term" value="F:zinc ion binding"/>
    <property type="evidence" value="ECO:0007669"/>
    <property type="project" value="InterPro"/>
</dbReference>
<dbReference type="Proteomes" id="UP000516316">
    <property type="component" value="Chromosome"/>
</dbReference>
<proteinExistence type="predicted"/>
<evidence type="ECO:0000313" key="7">
    <source>
        <dbReference type="EMBL" id="QNR50948.1"/>
    </source>
</evidence>